<dbReference type="Proteomes" id="UP000037035">
    <property type="component" value="Unassembled WGS sequence"/>
</dbReference>
<comment type="caution">
    <text evidence="2">The sequence shown here is derived from an EMBL/GenBank/DDBJ whole genome shotgun (WGS) entry which is preliminary data.</text>
</comment>
<name>A0A0L6VSZ3_9BASI</name>
<dbReference type="VEuPathDB" id="FungiDB:VP01_115g2"/>
<gene>
    <name evidence="2" type="ORF">VP01_115g2</name>
</gene>
<sequence>MWNCNLRCGFSSFNSRKKFITNEGTFTTYNAGFVLILKSIFHNFMNRYQQDILLLSFEATLKMTFNHPSCNTFTVYVSFYLLDSEHAMNEGIAMGEDWAGEKYSNGKNQLCIFLPLDFFPPLFLICCGFQSFAVKLNLFLGSALRTYWKLSRNVVTIRQGCGASVAGEEDGVSWRFLTQIIIRLGFDHCVFRLSCIPPLFSFHSSFLSSPSGDYLVSHLSSCRLSLHPCSSSAHPRLSGISQVCFISSLLFQSSLCQLVSFLPSLSVLIMQIHSSFLSSPSSALVWHFSRRTLSYLASHFFFPHHSLWDLCYSFNFCYSCTLHRDPVTRMHDDHCIIDTLQRHANCCNLLDVFTKHWWERDQEKNEPHHLAYPCLRRLRFNLPDAKDTLDPFGQFWTGGKDKKYLIINSQRPAISGCLHSSQRCLAAMAEDLDTFGKINWACVESASISWVAWIRPSCLLQARLPKHVTLLTGLSQAFCRWLRPLHSAETCCYVSGFISFFWVVMAKLQTYFPLFRLAYNVLGARILRRPYICLGFCIHVLIQDLKQGFLSVKSGHKINQKLGKNSGKNQKFKCILGQGKRKEKKSCPIFFANTITNKNRVHHIFFSYFSVRVVRSGGAWPPRLVVVIGEASHDSHVIATGTPRLGPADRHRTAQLHHTSSISSFS</sequence>
<accession>A0A0L6VSZ3</accession>
<dbReference type="AlphaFoldDB" id="A0A0L6VSZ3"/>
<keyword evidence="3" id="KW-1185">Reference proteome</keyword>
<organism evidence="2 3">
    <name type="scientific">Puccinia sorghi</name>
    <dbReference type="NCBI Taxonomy" id="27349"/>
    <lineage>
        <taxon>Eukaryota</taxon>
        <taxon>Fungi</taxon>
        <taxon>Dikarya</taxon>
        <taxon>Basidiomycota</taxon>
        <taxon>Pucciniomycotina</taxon>
        <taxon>Pucciniomycetes</taxon>
        <taxon>Pucciniales</taxon>
        <taxon>Pucciniaceae</taxon>
        <taxon>Puccinia</taxon>
    </lineage>
</organism>
<evidence type="ECO:0000313" key="3">
    <source>
        <dbReference type="Proteomes" id="UP000037035"/>
    </source>
</evidence>
<protein>
    <submittedName>
        <fullName evidence="2">Uncharacterized protein</fullName>
    </submittedName>
</protein>
<evidence type="ECO:0000256" key="1">
    <source>
        <dbReference type="SAM" id="MobiDB-lite"/>
    </source>
</evidence>
<reference evidence="2 3" key="1">
    <citation type="submission" date="2015-08" db="EMBL/GenBank/DDBJ databases">
        <title>Next Generation Sequencing and Analysis of the Genome of Puccinia sorghi L Schw, the Causal Agent of Maize Common Rust.</title>
        <authorList>
            <person name="Rochi L."/>
            <person name="Burguener G."/>
            <person name="Darino M."/>
            <person name="Turjanski A."/>
            <person name="Kreff E."/>
            <person name="Dieguez M.J."/>
            <person name="Sacco F."/>
        </authorList>
    </citation>
    <scope>NUCLEOTIDE SEQUENCE [LARGE SCALE GENOMIC DNA]</scope>
    <source>
        <strain evidence="2 3">RO10H11247</strain>
    </source>
</reference>
<feature type="region of interest" description="Disordered" evidence="1">
    <location>
        <begin position="642"/>
        <end position="666"/>
    </location>
</feature>
<dbReference type="EMBL" id="LAVV01001777">
    <property type="protein sequence ID" value="KNZ63315.1"/>
    <property type="molecule type" value="Genomic_DNA"/>
</dbReference>
<evidence type="ECO:0000313" key="2">
    <source>
        <dbReference type="EMBL" id="KNZ63315.1"/>
    </source>
</evidence>
<feature type="compositionally biased region" description="Polar residues" evidence="1">
    <location>
        <begin position="656"/>
        <end position="666"/>
    </location>
</feature>
<proteinExistence type="predicted"/>